<evidence type="ECO:0008006" key="4">
    <source>
        <dbReference type="Google" id="ProtNLM"/>
    </source>
</evidence>
<evidence type="ECO:0000256" key="1">
    <source>
        <dbReference type="SAM" id="MobiDB-lite"/>
    </source>
</evidence>
<feature type="region of interest" description="Disordered" evidence="1">
    <location>
        <begin position="337"/>
        <end position="362"/>
    </location>
</feature>
<dbReference type="PANTHER" id="PTHR31286">
    <property type="entry name" value="GLYCINE-RICH CELL WALL STRUCTURAL PROTEIN 1.8-LIKE"/>
    <property type="match status" value="1"/>
</dbReference>
<dbReference type="Proteomes" id="UP001281410">
    <property type="component" value="Unassembled WGS sequence"/>
</dbReference>
<dbReference type="InterPro" id="IPR040256">
    <property type="entry name" value="At4g02000-like"/>
</dbReference>
<organism evidence="2 3">
    <name type="scientific">Dipteronia sinensis</name>
    <dbReference type="NCBI Taxonomy" id="43782"/>
    <lineage>
        <taxon>Eukaryota</taxon>
        <taxon>Viridiplantae</taxon>
        <taxon>Streptophyta</taxon>
        <taxon>Embryophyta</taxon>
        <taxon>Tracheophyta</taxon>
        <taxon>Spermatophyta</taxon>
        <taxon>Magnoliopsida</taxon>
        <taxon>eudicotyledons</taxon>
        <taxon>Gunneridae</taxon>
        <taxon>Pentapetalae</taxon>
        <taxon>rosids</taxon>
        <taxon>malvids</taxon>
        <taxon>Sapindales</taxon>
        <taxon>Sapindaceae</taxon>
        <taxon>Hippocastanoideae</taxon>
        <taxon>Acereae</taxon>
        <taxon>Dipteronia</taxon>
    </lineage>
</organism>
<feature type="region of interest" description="Disordered" evidence="1">
    <location>
        <begin position="23"/>
        <end position="42"/>
    </location>
</feature>
<comment type="caution">
    <text evidence="2">The sequence shown here is derived from an EMBL/GenBank/DDBJ whole genome shotgun (WGS) entry which is preliminary data.</text>
</comment>
<evidence type="ECO:0000313" key="2">
    <source>
        <dbReference type="EMBL" id="KAK3218050.1"/>
    </source>
</evidence>
<feature type="compositionally biased region" description="Low complexity" evidence="1">
    <location>
        <begin position="347"/>
        <end position="360"/>
    </location>
</feature>
<feature type="compositionally biased region" description="Polar residues" evidence="1">
    <location>
        <begin position="23"/>
        <end position="32"/>
    </location>
</feature>
<dbReference type="AlphaFoldDB" id="A0AAE0E913"/>
<name>A0AAE0E913_9ROSI</name>
<gene>
    <name evidence="2" type="ORF">Dsin_012020</name>
</gene>
<dbReference type="PANTHER" id="PTHR31286:SF180">
    <property type="entry name" value="OS10G0362600 PROTEIN"/>
    <property type="match status" value="1"/>
</dbReference>
<evidence type="ECO:0000313" key="3">
    <source>
        <dbReference type="Proteomes" id="UP001281410"/>
    </source>
</evidence>
<dbReference type="EMBL" id="JANJYJ010000004">
    <property type="protein sequence ID" value="KAK3218050.1"/>
    <property type="molecule type" value="Genomic_DNA"/>
</dbReference>
<proteinExistence type="predicted"/>
<accession>A0AAE0E913</accession>
<sequence length="382" mass="43248">MSCHEKKLDGVSKIEVPLVEFTGKSTGSQTPPSKVEEDNGEDAPSMFWTRQHNVEDWLPTCAIGVLKKFSSVSSVCRRLTNRGFSFSTSYLGNKNILWCFESEIEKEGFMSNKFFWEDCFTSMSRWTDSWTTSRKLVWINVYGTPLSCWEDLFFMELGSQIGTPLCVAKETSSKKRLDRGKVLVIIHSDRKKVSQINNSLEKKTFVVKQEVHPEPVSLKWLNQFLGLNDNSGASPKSSFRLRPRPTNEAGPITKVMTDEEDKGQLFRGFRRSHSWSSNQIKKGKATSDKVVSEVNCFSYKFASGGKGKVDKGKRMWVRKSKDRKFPAYYGNTKLYIGKKKGHPTKLSSQKAHSSLSSESDSSTDEFFKSHLLKGNALKGKSC</sequence>
<reference evidence="2" key="1">
    <citation type="journal article" date="2023" name="Plant J.">
        <title>Genome sequences and population genomics provide insights into the demographic history, inbreeding, and mutation load of two 'living fossil' tree species of Dipteronia.</title>
        <authorList>
            <person name="Feng Y."/>
            <person name="Comes H.P."/>
            <person name="Chen J."/>
            <person name="Zhu S."/>
            <person name="Lu R."/>
            <person name="Zhang X."/>
            <person name="Li P."/>
            <person name="Qiu J."/>
            <person name="Olsen K.M."/>
            <person name="Qiu Y."/>
        </authorList>
    </citation>
    <scope>NUCLEOTIDE SEQUENCE</scope>
    <source>
        <strain evidence="2">NBL</strain>
    </source>
</reference>
<protein>
    <recommendedName>
        <fullName evidence="4">DUF4283 domain-containing protein</fullName>
    </recommendedName>
</protein>
<keyword evidence="3" id="KW-1185">Reference proteome</keyword>